<feature type="region of interest" description="Disordered" evidence="1">
    <location>
        <begin position="157"/>
        <end position="233"/>
    </location>
</feature>
<feature type="compositionally biased region" description="Acidic residues" evidence="1">
    <location>
        <begin position="51"/>
        <end position="116"/>
    </location>
</feature>
<dbReference type="AlphaFoldDB" id="A0A388L9S2"/>
<proteinExistence type="predicted"/>
<sequence>MKSTQGARGMTKARSSGPARTVSSREQPTCSEGVVQQRQPLQSDVFPVAVGEEDELEVFEDEEDYDEEGEGEEEAGDEEEEEEEDEEAVEEGAEKEEEAEEEEERQDEKGGEEDPIEEKGCWQREFLESRPIRVDFKLFFWAVYITAGLAYLHVKTSGSEQEAATQTPTTTTTTTTTKTMKTTKGGKMQHRKDVISPQTIAESSGGLERGSGTKKVSKLKKMMSGPSKGKAGEEGLLVPQGFVLTERAKDLTKTWEELKSLKEKKLSYESYLPMSCLKRPPLVNGKRPLEVRELDEDHVQSIMDSMLKHPTGHHLPFVGLIDPGQASRKEQVDLATLKNGHYDIFVLGGNQSWEARERLSCINPDNDDYKYNVCYVYVGLTVDEARQVAHMHNLAAG</sequence>
<keyword evidence="3" id="KW-1185">Reference proteome</keyword>
<dbReference type="Gramene" id="GBG79059">
    <property type="protein sequence ID" value="GBG79059"/>
    <property type="gene ID" value="CBR_g28773"/>
</dbReference>
<comment type="caution">
    <text evidence="2">The sequence shown here is derived from an EMBL/GenBank/DDBJ whole genome shotgun (WGS) entry which is preliminary data.</text>
</comment>
<feature type="compositionally biased region" description="Polar residues" evidence="1">
    <location>
        <begin position="21"/>
        <end position="42"/>
    </location>
</feature>
<feature type="region of interest" description="Disordered" evidence="1">
    <location>
        <begin position="1"/>
        <end position="117"/>
    </location>
</feature>
<protein>
    <submittedName>
        <fullName evidence="2">Uncharacterized protein</fullName>
    </submittedName>
</protein>
<gene>
    <name evidence="2" type="ORF">CBR_g28773</name>
</gene>
<evidence type="ECO:0000256" key="1">
    <source>
        <dbReference type="SAM" id="MobiDB-lite"/>
    </source>
</evidence>
<dbReference type="EMBL" id="BFEA01000310">
    <property type="protein sequence ID" value="GBG79059.1"/>
    <property type="molecule type" value="Genomic_DNA"/>
</dbReference>
<accession>A0A388L9S2</accession>
<reference evidence="2 3" key="1">
    <citation type="journal article" date="2018" name="Cell">
        <title>The Chara Genome: Secondary Complexity and Implications for Plant Terrestrialization.</title>
        <authorList>
            <person name="Nishiyama T."/>
            <person name="Sakayama H."/>
            <person name="Vries J.D."/>
            <person name="Buschmann H."/>
            <person name="Saint-Marcoux D."/>
            <person name="Ullrich K.K."/>
            <person name="Haas F.B."/>
            <person name="Vanderstraeten L."/>
            <person name="Becker D."/>
            <person name="Lang D."/>
            <person name="Vosolsobe S."/>
            <person name="Rombauts S."/>
            <person name="Wilhelmsson P.K.I."/>
            <person name="Janitza P."/>
            <person name="Kern R."/>
            <person name="Heyl A."/>
            <person name="Rumpler F."/>
            <person name="Villalobos L.I.A.C."/>
            <person name="Clay J.M."/>
            <person name="Skokan R."/>
            <person name="Toyoda A."/>
            <person name="Suzuki Y."/>
            <person name="Kagoshima H."/>
            <person name="Schijlen E."/>
            <person name="Tajeshwar N."/>
            <person name="Catarino B."/>
            <person name="Hetherington A.J."/>
            <person name="Saltykova A."/>
            <person name="Bonnot C."/>
            <person name="Breuninger H."/>
            <person name="Symeonidi A."/>
            <person name="Radhakrishnan G.V."/>
            <person name="Van Nieuwerburgh F."/>
            <person name="Deforce D."/>
            <person name="Chang C."/>
            <person name="Karol K.G."/>
            <person name="Hedrich R."/>
            <person name="Ulvskov P."/>
            <person name="Glockner G."/>
            <person name="Delwiche C.F."/>
            <person name="Petrasek J."/>
            <person name="Van de Peer Y."/>
            <person name="Friml J."/>
            <person name="Beilby M."/>
            <person name="Dolan L."/>
            <person name="Kohara Y."/>
            <person name="Sugano S."/>
            <person name="Fujiyama A."/>
            <person name="Delaux P.-M."/>
            <person name="Quint M."/>
            <person name="TheiBen G."/>
            <person name="Hagemann M."/>
            <person name="Harholt J."/>
            <person name="Dunand C."/>
            <person name="Zachgo S."/>
            <person name="Langdale J."/>
            <person name="Maumus F."/>
            <person name="Straeten D.V.D."/>
            <person name="Gould S.B."/>
            <person name="Rensing S.A."/>
        </authorList>
    </citation>
    <scope>NUCLEOTIDE SEQUENCE [LARGE SCALE GENOMIC DNA]</scope>
    <source>
        <strain evidence="2 3">S276</strain>
    </source>
</reference>
<feature type="compositionally biased region" description="Low complexity" evidence="1">
    <location>
        <begin position="165"/>
        <end position="186"/>
    </location>
</feature>
<evidence type="ECO:0000313" key="2">
    <source>
        <dbReference type="EMBL" id="GBG79059.1"/>
    </source>
</evidence>
<name>A0A388L9S2_CHABU</name>
<dbReference type="Proteomes" id="UP000265515">
    <property type="component" value="Unassembled WGS sequence"/>
</dbReference>
<organism evidence="2 3">
    <name type="scientific">Chara braunii</name>
    <name type="common">Braun's stonewort</name>
    <dbReference type="NCBI Taxonomy" id="69332"/>
    <lineage>
        <taxon>Eukaryota</taxon>
        <taxon>Viridiplantae</taxon>
        <taxon>Streptophyta</taxon>
        <taxon>Charophyceae</taxon>
        <taxon>Charales</taxon>
        <taxon>Characeae</taxon>
        <taxon>Chara</taxon>
    </lineage>
</organism>
<evidence type="ECO:0000313" key="3">
    <source>
        <dbReference type="Proteomes" id="UP000265515"/>
    </source>
</evidence>